<keyword evidence="4 6" id="KW-1133">Transmembrane helix</keyword>
<evidence type="ECO:0000256" key="5">
    <source>
        <dbReference type="ARBA" id="ARBA00023136"/>
    </source>
</evidence>
<feature type="transmembrane region" description="Helical" evidence="6">
    <location>
        <begin position="113"/>
        <end position="138"/>
    </location>
</feature>
<dbReference type="GO" id="GO:0016020">
    <property type="term" value="C:membrane"/>
    <property type="evidence" value="ECO:0007669"/>
    <property type="project" value="UniProtKB-SubCell"/>
</dbReference>
<gene>
    <name evidence="7" type="ORF">DICVIV_07246</name>
</gene>
<keyword evidence="8" id="KW-1185">Reference proteome</keyword>
<dbReference type="EMBL" id="KN716340">
    <property type="protein sequence ID" value="KJH46682.1"/>
    <property type="molecule type" value="Genomic_DNA"/>
</dbReference>
<comment type="subcellular location">
    <subcellularLocation>
        <location evidence="1">Membrane</location>
        <topology evidence="1">Multi-pass membrane protein</topology>
    </subcellularLocation>
</comment>
<reference evidence="7 8" key="1">
    <citation type="submission" date="2013-11" db="EMBL/GenBank/DDBJ databases">
        <title>Draft genome of the bovine lungworm Dictyocaulus viviparus.</title>
        <authorList>
            <person name="Mitreva M."/>
        </authorList>
    </citation>
    <scope>NUCLEOTIDE SEQUENCE [LARGE SCALE GENOMIC DNA]</scope>
    <source>
        <strain evidence="7 8">HannoverDv2000</strain>
    </source>
</reference>
<dbReference type="PANTHER" id="PTHR22779:SF6">
    <property type="entry name" value="SD17342P"/>
    <property type="match status" value="1"/>
</dbReference>
<dbReference type="AlphaFoldDB" id="A0A0D8XSC9"/>
<dbReference type="InterPro" id="IPR019334">
    <property type="entry name" value="TMEM170A/B/YPR153W-like"/>
</dbReference>
<proteinExistence type="inferred from homology"/>
<dbReference type="Pfam" id="PF10190">
    <property type="entry name" value="Tmemb_170"/>
    <property type="match status" value="1"/>
</dbReference>
<evidence type="ECO:0000313" key="8">
    <source>
        <dbReference type="Proteomes" id="UP000053766"/>
    </source>
</evidence>
<evidence type="ECO:0008006" key="9">
    <source>
        <dbReference type="Google" id="ProtNLM"/>
    </source>
</evidence>
<evidence type="ECO:0000313" key="7">
    <source>
        <dbReference type="EMBL" id="KJH46682.1"/>
    </source>
</evidence>
<feature type="transmembrane region" description="Helical" evidence="6">
    <location>
        <begin position="47"/>
        <end position="68"/>
    </location>
</feature>
<evidence type="ECO:0000256" key="2">
    <source>
        <dbReference type="ARBA" id="ARBA00006325"/>
    </source>
</evidence>
<reference evidence="8" key="2">
    <citation type="journal article" date="2016" name="Sci. Rep.">
        <title>Dictyocaulus viviparus genome, variome and transcriptome elucidate lungworm biology and support future intervention.</title>
        <authorList>
            <person name="McNulty S.N."/>
            <person name="Strube C."/>
            <person name="Rosa B.A."/>
            <person name="Martin J.C."/>
            <person name="Tyagi R."/>
            <person name="Choi Y.J."/>
            <person name="Wang Q."/>
            <person name="Hallsworth Pepin K."/>
            <person name="Zhang X."/>
            <person name="Ozersky P."/>
            <person name="Wilson R.K."/>
            <person name="Sternberg P.W."/>
            <person name="Gasser R.B."/>
            <person name="Mitreva M."/>
        </authorList>
    </citation>
    <scope>NUCLEOTIDE SEQUENCE [LARGE SCALE GENOMIC DNA]</scope>
    <source>
        <strain evidence="8">HannoverDv2000</strain>
    </source>
</reference>
<comment type="similarity">
    <text evidence="2">Belongs to the TMEM170 family.</text>
</comment>
<keyword evidence="5 6" id="KW-0472">Membrane</keyword>
<dbReference type="PANTHER" id="PTHR22779">
    <property type="entry name" value="SD17342P"/>
    <property type="match status" value="1"/>
</dbReference>
<evidence type="ECO:0000256" key="4">
    <source>
        <dbReference type="ARBA" id="ARBA00022989"/>
    </source>
</evidence>
<keyword evidence="3 6" id="KW-0812">Transmembrane</keyword>
<dbReference type="Proteomes" id="UP000053766">
    <property type="component" value="Unassembled WGS sequence"/>
</dbReference>
<dbReference type="OrthoDB" id="10056816at2759"/>
<organism evidence="7 8">
    <name type="scientific">Dictyocaulus viviparus</name>
    <name type="common">Bovine lungworm</name>
    <dbReference type="NCBI Taxonomy" id="29172"/>
    <lineage>
        <taxon>Eukaryota</taxon>
        <taxon>Metazoa</taxon>
        <taxon>Ecdysozoa</taxon>
        <taxon>Nematoda</taxon>
        <taxon>Chromadorea</taxon>
        <taxon>Rhabditida</taxon>
        <taxon>Rhabditina</taxon>
        <taxon>Rhabditomorpha</taxon>
        <taxon>Strongyloidea</taxon>
        <taxon>Metastrongylidae</taxon>
        <taxon>Dictyocaulus</taxon>
    </lineage>
</organism>
<protein>
    <recommendedName>
        <fullName evidence="9">Transmembrane protein 170A</fullName>
    </recommendedName>
</protein>
<sequence>MSMPHSKIISLFNNGRSNSTDRSYSLFGAFALSGSYMTDWLEISASILLWMAISNTILYLGAALIALLMMRRHPYVVLFVIPLIAMCVIGPVTVGVTTSLALAFVLSSSDKEISPWHCMILGVFQSIVLIIVSFSRLLGTL</sequence>
<evidence type="ECO:0000256" key="3">
    <source>
        <dbReference type="ARBA" id="ARBA00022692"/>
    </source>
</evidence>
<name>A0A0D8XSC9_DICVI</name>
<evidence type="ECO:0000256" key="6">
    <source>
        <dbReference type="SAM" id="Phobius"/>
    </source>
</evidence>
<feature type="transmembrane region" description="Helical" evidence="6">
    <location>
        <begin position="75"/>
        <end position="107"/>
    </location>
</feature>
<evidence type="ECO:0000256" key="1">
    <source>
        <dbReference type="ARBA" id="ARBA00004141"/>
    </source>
</evidence>
<accession>A0A0D8XSC9</accession>